<sequence>MPITPHRTPVAGPAFIRLLSGLMDGGIALSSPDLSDRLSQWVDWTRAVALSRALDGRLPPAPAPASVFDAAEDAACVRVRATLMASLQQDAETERAVAEGADAAVFSRRYQAQQRAMMAATGRLRGRLRDMLAARSPALARLAEIDAVMEQTLSPRENALLAGIPDLLAAHFQRLQDAAEPAPTAEPATAPPLVSTWRTAFRIDMQNVAMAELDVRFQPIEGLLAALRPR</sequence>
<accession>A0A4S2CZX2</accession>
<evidence type="ECO:0000313" key="2">
    <source>
        <dbReference type="Proteomes" id="UP000306631"/>
    </source>
</evidence>
<name>A0A4S2CZX2_STEMA</name>
<gene>
    <name evidence="1" type="ORF">E5352_09920</name>
</gene>
<dbReference type="Pfam" id="PF11828">
    <property type="entry name" value="DUF3348"/>
    <property type="match status" value="1"/>
</dbReference>
<dbReference type="AlphaFoldDB" id="A0A4S2CZX2"/>
<proteinExistence type="predicted"/>
<reference evidence="1 2" key="1">
    <citation type="submission" date="2019-04" db="EMBL/GenBank/DDBJ databases">
        <title>Microbes associate with the intestines of laboratory mice.</title>
        <authorList>
            <person name="Navarre W."/>
            <person name="Wong E."/>
            <person name="Huang K."/>
            <person name="Tropini C."/>
            <person name="Ng K."/>
            <person name="Yu B."/>
        </authorList>
    </citation>
    <scope>NUCLEOTIDE SEQUENCE [LARGE SCALE GENOMIC DNA]</scope>
    <source>
        <strain evidence="1 2">NM62_B4-13</strain>
    </source>
</reference>
<comment type="caution">
    <text evidence="1">The sequence shown here is derived from an EMBL/GenBank/DDBJ whole genome shotgun (WGS) entry which is preliminary data.</text>
</comment>
<dbReference type="RefSeq" id="WP_136004835.1">
    <property type="nucleotide sequence ID" value="NZ_SRYW01000007.1"/>
</dbReference>
<organism evidence="1 2">
    <name type="scientific">Stenotrophomonas maltophilia</name>
    <name type="common">Pseudomonas maltophilia</name>
    <name type="synonym">Xanthomonas maltophilia</name>
    <dbReference type="NCBI Taxonomy" id="40324"/>
    <lineage>
        <taxon>Bacteria</taxon>
        <taxon>Pseudomonadati</taxon>
        <taxon>Pseudomonadota</taxon>
        <taxon>Gammaproteobacteria</taxon>
        <taxon>Lysobacterales</taxon>
        <taxon>Lysobacteraceae</taxon>
        <taxon>Stenotrophomonas</taxon>
        <taxon>Stenotrophomonas maltophilia group</taxon>
    </lineage>
</organism>
<protein>
    <submittedName>
        <fullName evidence="1">DUF3348 family protein</fullName>
    </submittedName>
</protein>
<evidence type="ECO:0000313" key="1">
    <source>
        <dbReference type="EMBL" id="TGY34182.1"/>
    </source>
</evidence>
<dbReference type="EMBL" id="SRYW01000007">
    <property type="protein sequence ID" value="TGY34182.1"/>
    <property type="molecule type" value="Genomic_DNA"/>
</dbReference>
<dbReference type="OrthoDB" id="5949373at2"/>
<dbReference type="Proteomes" id="UP000306631">
    <property type="component" value="Unassembled WGS sequence"/>
</dbReference>
<dbReference type="InterPro" id="IPR021783">
    <property type="entry name" value="DUF3348"/>
</dbReference>